<feature type="signal peptide" evidence="3">
    <location>
        <begin position="1"/>
        <end position="28"/>
    </location>
</feature>
<name>A0ABZ1IQI1_9ACTN</name>
<reference evidence="4 5" key="1">
    <citation type="submission" date="2022-10" db="EMBL/GenBank/DDBJ databases">
        <title>The complete genomes of actinobacterial strains from the NBC collection.</title>
        <authorList>
            <person name="Joergensen T.S."/>
            <person name="Alvarez Arevalo M."/>
            <person name="Sterndorff E.B."/>
            <person name="Faurdal D."/>
            <person name="Vuksanovic O."/>
            <person name="Mourched A.-S."/>
            <person name="Charusanti P."/>
            <person name="Shaw S."/>
            <person name="Blin K."/>
            <person name="Weber T."/>
        </authorList>
    </citation>
    <scope>NUCLEOTIDE SEQUENCE [LARGE SCALE GENOMIC DNA]</scope>
    <source>
        <strain evidence="4 5">NBC_00206</strain>
    </source>
</reference>
<accession>A0ABZ1IQI1</accession>
<keyword evidence="2" id="KW-0812">Transmembrane</keyword>
<feature type="chain" id="PRO_5047431816" description="Gram-positive cocci surface proteins LPxTG domain-containing protein" evidence="3">
    <location>
        <begin position="29"/>
        <end position="397"/>
    </location>
</feature>
<evidence type="ECO:0000256" key="3">
    <source>
        <dbReference type="SAM" id="SignalP"/>
    </source>
</evidence>
<feature type="compositionally biased region" description="Basic and acidic residues" evidence="1">
    <location>
        <begin position="299"/>
        <end position="315"/>
    </location>
</feature>
<keyword evidence="5" id="KW-1185">Reference proteome</keyword>
<dbReference type="RefSeq" id="WP_406257304.1">
    <property type="nucleotide sequence ID" value="NZ_CP108125.1"/>
</dbReference>
<gene>
    <name evidence="4" type="ORF">OHU27_09170</name>
</gene>
<dbReference type="Proteomes" id="UP001622690">
    <property type="component" value="Chromosome"/>
</dbReference>
<feature type="region of interest" description="Disordered" evidence="1">
    <location>
        <begin position="299"/>
        <end position="366"/>
    </location>
</feature>
<dbReference type="EMBL" id="CP108125">
    <property type="protein sequence ID" value="WTO82587.1"/>
    <property type="molecule type" value="Genomic_DNA"/>
</dbReference>
<protein>
    <recommendedName>
        <fullName evidence="6">Gram-positive cocci surface proteins LPxTG domain-containing protein</fullName>
    </recommendedName>
</protein>
<evidence type="ECO:0000313" key="5">
    <source>
        <dbReference type="Proteomes" id="UP001622690"/>
    </source>
</evidence>
<evidence type="ECO:0008006" key="6">
    <source>
        <dbReference type="Google" id="ProtNLM"/>
    </source>
</evidence>
<proteinExistence type="predicted"/>
<evidence type="ECO:0000256" key="1">
    <source>
        <dbReference type="SAM" id="MobiDB-lite"/>
    </source>
</evidence>
<feature type="transmembrane region" description="Helical" evidence="2">
    <location>
        <begin position="367"/>
        <end position="388"/>
    </location>
</feature>
<keyword evidence="2" id="KW-0472">Membrane</keyword>
<sequence length="397" mass="40577">MPRPPHSRRASGAAVAAAGLIVMAAAPAAFGDEAVPQMVVGGVEPVSGLRPGDTFDLPVTVANKGTVTARTAWVSYSVTRGLDLVDVPSNCRVQHVRSYDEMPEYWTATCAYDQAVEPGVVLTPEKPLRVEALDRAYHDRLRLRVGYGDAPSDDENGEPSVPGTAPAVKLVEGPAGGAGSAKYVHVPVTTVNTADYRVTGAALSGRAGDTVTMKVRFANAGPAWLLEEGEVPGVHVLIKLPAGTSVVKRDYYCHDKGGTYNCPAHLGMNMPEDAQMEYTFKLRIDKRIAGARGSIALSPERRSFDPDKANDKADITLDVTGGGSAGSTGGSSGGSSGGSTGGSAGGSSSTGGDDSNGGELADTGSSALPLTGVAAAAVAMGAGALLAMRRGRGRNPS</sequence>
<keyword evidence="2" id="KW-1133">Transmembrane helix</keyword>
<keyword evidence="3" id="KW-0732">Signal</keyword>
<feature type="compositionally biased region" description="Gly residues" evidence="1">
    <location>
        <begin position="320"/>
        <end position="349"/>
    </location>
</feature>
<evidence type="ECO:0000313" key="4">
    <source>
        <dbReference type="EMBL" id="WTO82587.1"/>
    </source>
</evidence>
<evidence type="ECO:0000256" key="2">
    <source>
        <dbReference type="SAM" id="Phobius"/>
    </source>
</evidence>
<organism evidence="4 5">
    <name type="scientific">Streptomyces nigra</name>
    <dbReference type="NCBI Taxonomy" id="1827580"/>
    <lineage>
        <taxon>Bacteria</taxon>
        <taxon>Bacillati</taxon>
        <taxon>Actinomycetota</taxon>
        <taxon>Actinomycetes</taxon>
        <taxon>Kitasatosporales</taxon>
        <taxon>Streptomycetaceae</taxon>
        <taxon>Streptomyces</taxon>
    </lineage>
</organism>